<evidence type="ECO:0000313" key="3">
    <source>
        <dbReference type="Proteomes" id="UP001281761"/>
    </source>
</evidence>
<gene>
    <name evidence="2" type="ORF">BLNAU_15592</name>
</gene>
<feature type="region of interest" description="Disordered" evidence="1">
    <location>
        <begin position="1"/>
        <end position="20"/>
    </location>
</feature>
<sequence>MTQQTNKSSHFKSRSSYILSSSPPSILPKHLLFLNSDVQTSMTLSEAVPIYLSLSQTIQDRISMDESQIRKAIAFITNLSQPKILRSSTDQFVKEVAKVSNKNLNGFVLSVVMMLTSQCYELTVQTLSFLTDLLRKTSPTLRHDLIKEGIISETLKTIHPDMLCISSKISIHLELINILRQSLHYQSPLVVRVPNRTSSSSTGDPHEMFYTKILCPSKEYMTHLCRNRYILFTSGIFRNLMDLFTQLIYLGPFHTPSTSFVTKSPVSLTLLSIFSFARTSLIFDLFGETILTFLRMWKKNELSNQNGQDVIRSLVSEGLDDEKELKLLTETRHKKPHTGRTILRLMREWGGNI</sequence>
<evidence type="ECO:0000256" key="1">
    <source>
        <dbReference type="SAM" id="MobiDB-lite"/>
    </source>
</evidence>
<name>A0ABQ9XCU1_9EUKA</name>
<dbReference type="Proteomes" id="UP001281761">
    <property type="component" value="Unassembled WGS sequence"/>
</dbReference>
<organism evidence="2 3">
    <name type="scientific">Blattamonas nauphoetae</name>
    <dbReference type="NCBI Taxonomy" id="2049346"/>
    <lineage>
        <taxon>Eukaryota</taxon>
        <taxon>Metamonada</taxon>
        <taxon>Preaxostyla</taxon>
        <taxon>Oxymonadida</taxon>
        <taxon>Blattamonas</taxon>
    </lineage>
</organism>
<protein>
    <submittedName>
        <fullName evidence="2">Uncharacterized protein</fullName>
    </submittedName>
</protein>
<keyword evidence="3" id="KW-1185">Reference proteome</keyword>
<reference evidence="2 3" key="1">
    <citation type="journal article" date="2022" name="bioRxiv">
        <title>Genomics of Preaxostyla Flagellates Illuminates Evolutionary Transitions and the Path Towards Mitochondrial Loss.</title>
        <authorList>
            <person name="Novak L.V.F."/>
            <person name="Treitli S.C."/>
            <person name="Pyrih J."/>
            <person name="Halakuc P."/>
            <person name="Pipaliya S.V."/>
            <person name="Vacek V."/>
            <person name="Brzon O."/>
            <person name="Soukal P."/>
            <person name="Eme L."/>
            <person name="Dacks J.B."/>
            <person name="Karnkowska A."/>
            <person name="Elias M."/>
            <person name="Hampl V."/>
        </authorList>
    </citation>
    <scope>NUCLEOTIDE SEQUENCE [LARGE SCALE GENOMIC DNA]</scope>
    <source>
        <strain evidence="2">NAU3</strain>
        <tissue evidence="2">Gut</tissue>
    </source>
</reference>
<comment type="caution">
    <text evidence="2">The sequence shown here is derived from an EMBL/GenBank/DDBJ whole genome shotgun (WGS) entry which is preliminary data.</text>
</comment>
<accession>A0ABQ9XCU1</accession>
<dbReference type="EMBL" id="JARBJD010000155">
    <property type="protein sequence ID" value="KAK2949504.1"/>
    <property type="molecule type" value="Genomic_DNA"/>
</dbReference>
<proteinExistence type="predicted"/>
<evidence type="ECO:0000313" key="2">
    <source>
        <dbReference type="EMBL" id="KAK2949504.1"/>
    </source>
</evidence>